<dbReference type="Pfam" id="PF11086">
    <property type="entry name" value="DUF2878"/>
    <property type="match status" value="1"/>
</dbReference>
<feature type="transmembrane region" description="Helical" evidence="1">
    <location>
        <begin position="57"/>
        <end position="79"/>
    </location>
</feature>
<dbReference type="InterPro" id="IPR021306">
    <property type="entry name" value="DUF2878"/>
</dbReference>
<keyword evidence="1" id="KW-1133">Transmembrane helix</keyword>
<organism evidence="2 3">
    <name type="scientific">Methylobacillus methanolivorans</name>
    <dbReference type="NCBI Taxonomy" id="1848927"/>
    <lineage>
        <taxon>Bacteria</taxon>
        <taxon>Pseudomonadati</taxon>
        <taxon>Pseudomonadota</taxon>
        <taxon>Betaproteobacteria</taxon>
        <taxon>Nitrosomonadales</taxon>
        <taxon>Methylophilaceae</taxon>
        <taxon>Methylobacillus</taxon>
    </lineage>
</organism>
<evidence type="ECO:0000313" key="2">
    <source>
        <dbReference type="EMBL" id="MFJ5446708.1"/>
    </source>
</evidence>
<protein>
    <submittedName>
        <fullName evidence="2">DUF2878 domain-containing protein</fullName>
    </submittedName>
</protein>
<feature type="transmembrane region" description="Helical" evidence="1">
    <location>
        <begin position="115"/>
        <end position="133"/>
    </location>
</feature>
<name>A0ABW8GMR7_9PROT</name>
<feature type="transmembrane region" description="Helical" evidence="1">
    <location>
        <begin position="7"/>
        <end position="24"/>
    </location>
</feature>
<evidence type="ECO:0000256" key="1">
    <source>
        <dbReference type="SAM" id="Phobius"/>
    </source>
</evidence>
<reference evidence="2 3" key="1">
    <citation type="submission" date="2024-11" db="EMBL/GenBank/DDBJ databases">
        <authorList>
            <person name="Kaparullina E.N."/>
            <person name="Delegan Y.A."/>
            <person name="Doronina N.V."/>
        </authorList>
    </citation>
    <scope>NUCLEOTIDE SEQUENCE [LARGE SCALE GENOMIC DNA]</scope>
    <source>
        <strain evidence="2 3">7sh_L</strain>
    </source>
</reference>
<evidence type="ECO:0000313" key="3">
    <source>
        <dbReference type="Proteomes" id="UP001617669"/>
    </source>
</evidence>
<keyword evidence="1" id="KW-0812">Transmembrane</keyword>
<dbReference type="RefSeq" id="WP_400882540.1">
    <property type="nucleotide sequence ID" value="NZ_JBIWXY010000002.1"/>
</dbReference>
<feature type="transmembrane region" description="Helical" evidence="1">
    <location>
        <begin position="91"/>
        <end position="108"/>
    </location>
</feature>
<feature type="transmembrane region" description="Helical" evidence="1">
    <location>
        <begin position="30"/>
        <end position="45"/>
    </location>
</feature>
<accession>A0ABW8GMR7</accession>
<feature type="transmembrane region" description="Helical" evidence="1">
    <location>
        <begin position="145"/>
        <end position="165"/>
    </location>
</feature>
<dbReference type="EMBL" id="JBIWXY010000002">
    <property type="protein sequence ID" value="MFJ5446708.1"/>
    <property type="molecule type" value="Genomic_DNA"/>
</dbReference>
<sequence length="180" mass="20525">MASRQLILNFVFFQLGWLVCVYGAAHHMPWLGLLVTTPVIAWHLYQASAWRQELKLLILFPLVGILLDQLLLSLHLLSFPASAWPAEWLPPWMWCLWVLFTTTLNVSLRWLKAHYWLSVILGALGSVLAYQAGEKLGAIHLHQDWSLIGIAINWSLAMPAAVYLARRYDGFHDKEIARAA</sequence>
<keyword evidence="3" id="KW-1185">Reference proteome</keyword>
<proteinExistence type="predicted"/>
<gene>
    <name evidence="2" type="ORF">ACIKP9_10760</name>
</gene>
<dbReference type="Proteomes" id="UP001617669">
    <property type="component" value="Unassembled WGS sequence"/>
</dbReference>
<keyword evidence="1" id="KW-0472">Membrane</keyword>
<comment type="caution">
    <text evidence="2">The sequence shown here is derived from an EMBL/GenBank/DDBJ whole genome shotgun (WGS) entry which is preliminary data.</text>
</comment>